<proteinExistence type="predicted"/>
<reference evidence="1 2" key="1">
    <citation type="journal article" date="2017" name="Sci. Rep.">
        <title>Characterization and diversity of phages infecting Aeromonas salmonicida subsp. salmonicida.</title>
        <authorList>
            <person name="Vincent A.T."/>
            <person name="Paquet V.E."/>
            <person name="Bernatchez A."/>
            <person name="Tremblay D.M."/>
            <person name="Moineau S."/>
            <person name="Charette S.J."/>
        </authorList>
    </citation>
    <scope>NUCLEOTIDE SEQUENCE [LARGE SCALE GENOMIC DNA]</scope>
</reference>
<evidence type="ECO:0000313" key="1">
    <source>
        <dbReference type="EMBL" id="APU01669.1"/>
    </source>
</evidence>
<sequence length="110" mass="12955">MLDNSKFFERLDEAHVLKTSKDYNRIVNQYISMLSAVQGRMTTGGIRDAKKYYEVQQHEWKRWVKENVDLTKTNISPIETFGQVKFSRSKEDTQKNFNAAFDKLNGMLKK</sequence>
<accession>A0A219YCF4</accession>
<dbReference type="EMBL" id="KY290955">
    <property type="protein sequence ID" value="APU01669.1"/>
    <property type="molecule type" value="Genomic_DNA"/>
</dbReference>
<dbReference type="Proteomes" id="UP000225215">
    <property type="component" value="Segment"/>
</dbReference>
<protein>
    <submittedName>
        <fullName evidence="1">Uncharacterized protein</fullName>
    </submittedName>
</protein>
<evidence type="ECO:0000313" key="2">
    <source>
        <dbReference type="Proteomes" id="UP000225215"/>
    </source>
</evidence>
<organism evidence="1 2">
    <name type="scientific">Aeromonas phage 65.2</name>
    <dbReference type="NCBI Taxonomy" id="1932896"/>
    <lineage>
        <taxon>Viruses</taxon>
        <taxon>Duplodnaviria</taxon>
        <taxon>Heunggongvirae</taxon>
        <taxon>Uroviricota</taxon>
        <taxon>Caudoviricetes</taxon>
        <taxon>Pantevenvirales</taxon>
        <taxon>Straboviridae</taxon>
        <taxon>Emmerichvirinae</taxon>
        <taxon>Ishigurovirus</taxon>
        <taxon>Ishigurovirus osborne</taxon>
    </lineage>
</organism>
<name>A0A219YCF4_9CAUD</name>